<evidence type="ECO:0000313" key="1">
    <source>
        <dbReference type="EMBL" id="CAG8807038.1"/>
    </source>
</evidence>
<dbReference type="EMBL" id="CAJVQC010067191">
    <property type="protein sequence ID" value="CAG8807038.1"/>
    <property type="molecule type" value="Genomic_DNA"/>
</dbReference>
<gene>
    <name evidence="1" type="ORF">RPERSI_LOCUS22303</name>
</gene>
<name>A0ACA9RTI8_9GLOM</name>
<accession>A0ACA9RTI8</accession>
<evidence type="ECO:0000313" key="2">
    <source>
        <dbReference type="Proteomes" id="UP000789920"/>
    </source>
</evidence>
<reference evidence="1" key="1">
    <citation type="submission" date="2021-06" db="EMBL/GenBank/DDBJ databases">
        <authorList>
            <person name="Kallberg Y."/>
            <person name="Tangrot J."/>
            <person name="Rosling A."/>
        </authorList>
    </citation>
    <scope>NUCLEOTIDE SEQUENCE</scope>
    <source>
        <strain evidence="1">MA461A</strain>
    </source>
</reference>
<feature type="non-terminal residue" evidence="1">
    <location>
        <position position="1"/>
    </location>
</feature>
<protein>
    <submittedName>
        <fullName evidence="1">36148_t:CDS:1</fullName>
    </submittedName>
</protein>
<organism evidence="1 2">
    <name type="scientific">Racocetra persica</name>
    <dbReference type="NCBI Taxonomy" id="160502"/>
    <lineage>
        <taxon>Eukaryota</taxon>
        <taxon>Fungi</taxon>
        <taxon>Fungi incertae sedis</taxon>
        <taxon>Mucoromycota</taxon>
        <taxon>Glomeromycotina</taxon>
        <taxon>Glomeromycetes</taxon>
        <taxon>Diversisporales</taxon>
        <taxon>Gigasporaceae</taxon>
        <taxon>Racocetra</taxon>
    </lineage>
</organism>
<keyword evidence="2" id="KW-1185">Reference proteome</keyword>
<comment type="caution">
    <text evidence="1">The sequence shown here is derived from an EMBL/GenBank/DDBJ whole genome shotgun (WGS) entry which is preliminary data.</text>
</comment>
<proteinExistence type="predicted"/>
<feature type="non-terminal residue" evidence="1">
    <location>
        <position position="65"/>
    </location>
</feature>
<sequence>IFNGNGVNKLMNQVQASLSLLPLGLTNFHYRLRSYDSKLGNYRNIHQNGRIYDHFPGNPEQNIIH</sequence>
<dbReference type="Proteomes" id="UP000789920">
    <property type="component" value="Unassembled WGS sequence"/>
</dbReference>